<protein>
    <submittedName>
        <fullName evidence="2">Uncharacterized protein</fullName>
    </submittedName>
</protein>
<feature type="compositionally biased region" description="Low complexity" evidence="1">
    <location>
        <begin position="417"/>
        <end position="438"/>
    </location>
</feature>
<feature type="region of interest" description="Disordered" evidence="1">
    <location>
        <begin position="197"/>
        <end position="216"/>
    </location>
</feature>
<proteinExistence type="predicted"/>
<feature type="compositionally biased region" description="Basic and acidic residues" evidence="1">
    <location>
        <begin position="29"/>
        <end position="39"/>
    </location>
</feature>
<feature type="region of interest" description="Disordered" evidence="1">
    <location>
        <begin position="293"/>
        <end position="515"/>
    </location>
</feature>
<name>A0A8J2SB96_9STRA</name>
<comment type="caution">
    <text evidence="2">The sequence shown here is derived from an EMBL/GenBank/DDBJ whole genome shotgun (WGS) entry which is preliminary data.</text>
</comment>
<organism evidence="2 3">
    <name type="scientific">Pelagomonas calceolata</name>
    <dbReference type="NCBI Taxonomy" id="35677"/>
    <lineage>
        <taxon>Eukaryota</taxon>
        <taxon>Sar</taxon>
        <taxon>Stramenopiles</taxon>
        <taxon>Ochrophyta</taxon>
        <taxon>Pelagophyceae</taxon>
        <taxon>Pelagomonadales</taxon>
        <taxon>Pelagomonadaceae</taxon>
        <taxon>Pelagomonas</taxon>
    </lineage>
</organism>
<evidence type="ECO:0000313" key="2">
    <source>
        <dbReference type="EMBL" id="CAH0366717.1"/>
    </source>
</evidence>
<evidence type="ECO:0000256" key="1">
    <source>
        <dbReference type="SAM" id="MobiDB-lite"/>
    </source>
</evidence>
<dbReference type="Proteomes" id="UP000789595">
    <property type="component" value="Unassembled WGS sequence"/>
</dbReference>
<feature type="region of interest" description="Disordered" evidence="1">
    <location>
        <begin position="559"/>
        <end position="603"/>
    </location>
</feature>
<gene>
    <name evidence="2" type="ORF">PECAL_1P32250</name>
</gene>
<keyword evidence="3" id="KW-1185">Reference proteome</keyword>
<evidence type="ECO:0000313" key="3">
    <source>
        <dbReference type="Proteomes" id="UP000789595"/>
    </source>
</evidence>
<feature type="compositionally biased region" description="Pro residues" evidence="1">
    <location>
        <begin position="351"/>
        <end position="374"/>
    </location>
</feature>
<feature type="compositionally biased region" description="Pro residues" evidence="1">
    <location>
        <begin position="1"/>
        <end position="12"/>
    </location>
</feature>
<feature type="region of interest" description="Disordered" evidence="1">
    <location>
        <begin position="113"/>
        <end position="154"/>
    </location>
</feature>
<feature type="compositionally biased region" description="Basic and acidic residues" evidence="1">
    <location>
        <begin position="131"/>
        <end position="143"/>
    </location>
</feature>
<dbReference type="AlphaFoldDB" id="A0A8J2SB96"/>
<dbReference type="EMBL" id="CAKKNE010000001">
    <property type="protein sequence ID" value="CAH0366717.1"/>
    <property type="molecule type" value="Genomic_DNA"/>
</dbReference>
<reference evidence="2" key="1">
    <citation type="submission" date="2021-11" db="EMBL/GenBank/DDBJ databases">
        <authorList>
            <consortium name="Genoscope - CEA"/>
            <person name="William W."/>
        </authorList>
    </citation>
    <scope>NUCLEOTIDE SEQUENCE</scope>
</reference>
<feature type="compositionally biased region" description="Acidic residues" evidence="1">
    <location>
        <begin position="465"/>
        <end position="476"/>
    </location>
</feature>
<accession>A0A8J2SB96</accession>
<feature type="region of interest" description="Disordered" evidence="1">
    <location>
        <begin position="1"/>
        <end position="64"/>
    </location>
</feature>
<sequence>MGVLGPPKPPAPLDVEPRWQQRRHTTWHGKQELRAHNRAFDASQLSKKRAQAQRGPPTPPRVVDAAAVRKARAAAHKRVLEYKRRQQHVPVIHAAPTPQTYDDDSFEFEEAAPTKMPWYSQDRARKLASQHARERREAALRRKEAQRKHRETVEKRLERVQQTILRRRRDRQGTFRKGSAVLVEEAPKHEKTLNWKPETAWRPGPYPNPQKTSMARTRLFGPPPVDSKKAFRDVVEALKSPTRPPRKIAAAAAGWRKAWSAVREFMRTDERCIQRRREMLQAQVLEMRERLGMSEAPPPPANLVKAESVPVSPPEAPRGLRKQPGSPRSQRVRVPGGGGPSFSTPKMPASPHRPPTRKPPPPPPPTPPPNPPADASPRDILNRLRQQQPSAMDASAEGSLLRSSRESLPAGAVLGGRPARSAPLASSADGSALGSRPAAAPPAPSREEPREEPSVDAQVDALADTLDDDGDDDDAAEASSPRDILERLRSEQPSASAEGSLLRRSREETDAQQVDAIADILDADDDAAAAPAPAATDAQEVERLADVLDDDASDMDVFAQGSPRISMGGSSFADESKADDASSSLLESKDFQLHGSGGFDSDA</sequence>